<evidence type="ECO:0000259" key="4">
    <source>
        <dbReference type="PROSITE" id="PS50956"/>
    </source>
</evidence>
<evidence type="ECO:0000256" key="2">
    <source>
        <dbReference type="ARBA" id="ARBA00023125"/>
    </source>
</evidence>
<dbReference type="PRINTS" id="PR00033">
    <property type="entry name" value="HTHASNC"/>
</dbReference>
<dbReference type="InterPro" id="IPR011991">
    <property type="entry name" value="ArsR-like_HTH"/>
</dbReference>
<dbReference type="CDD" id="cd00090">
    <property type="entry name" value="HTH_ARSR"/>
    <property type="match status" value="1"/>
</dbReference>
<dbReference type="SUPFAM" id="SSF54909">
    <property type="entry name" value="Dimeric alpha+beta barrel"/>
    <property type="match status" value="1"/>
</dbReference>
<dbReference type="Proteomes" id="UP000604737">
    <property type="component" value="Unassembled WGS sequence"/>
</dbReference>
<protein>
    <submittedName>
        <fullName evidence="5">AsnC family transcriptional regulator</fullName>
    </submittedName>
</protein>
<dbReference type="PROSITE" id="PS50956">
    <property type="entry name" value="HTH_ASNC_2"/>
    <property type="match status" value="1"/>
</dbReference>
<reference evidence="6" key="1">
    <citation type="journal article" date="2019" name="Int. J. Syst. Evol. Microbiol.">
        <title>The Global Catalogue of Microorganisms (GCM) 10K type strain sequencing project: providing services to taxonomists for standard genome sequencing and annotation.</title>
        <authorList>
            <consortium name="The Broad Institute Genomics Platform"/>
            <consortium name="The Broad Institute Genome Sequencing Center for Infectious Disease"/>
            <person name="Wu L."/>
            <person name="Ma J."/>
        </authorList>
    </citation>
    <scope>NUCLEOTIDE SEQUENCE [LARGE SCALE GENOMIC DNA]</scope>
    <source>
        <strain evidence="6">KCTC 23701</strain>
    </source>
</reference>
<dbReference type="Gene3D" id="1.10.10.10">
    <property type="entry name" value="Winged helix-like DNA-binding domain superfamily/Winged helix DNA-binding domain"/>
    <property type="match status" value="1"/>
</dbReference>
<dbReference type="EMBL" id="BMYO01000006">
    <property type="protein sequence ID" value="GHD64246.1"/>
    <property type="molecule type" value="Genomic_DNA"/>
</dbReference>
<dbReference type="SMART" id="SM00344">
    <property type="entry name" value="HTH_ASNC"/>
    <property type="match status" value="1"/>
</dbReference>
<sequence length="149" mass="16333">MDWKIVDALQHDARQSLSALGKRIGLSQPAISERIRKLEDAGVIEGYGARLNLQKLGYGLQAMIRLRSDHARLPQALKQCEAMPEVLEVLRITGEDCLLIRCVIPRPEALQTVVDALAAHGNLTTSLVLSTPIARPVARLDTAEPPARQ</sequence>
<dbReference type="Pfam" id="PF01037">
    <property type="entry name" value="AsnC_trans_reg"/>
    <property type="match status" value="1"/>
</dbReference>
<feature type="domain" description="HTH asnC-type" evidence="4">
    <location>
        <begin position="1"/>
        <end position="59"/>
    </location>
</feature>
<dbReference type="InterPro" id="IPR019888">
    <property type="entry name" value="Tscrpt_reg_AsnC-like"/>
</dbReference>
<dbReference type="Pfam" id="PF13404">
    <property type="entry name" value="HTH_AsnC-type"/>
    <property type="match status" value="1"/>
</dbReference>
<dbReference type="PANTHER" id="PTHR30154">
    <property type="entry name" value="LEUCINE-RESPONSIVE REGULATORY PROTEIN"/>
    <property type="match status" value="1"/>
</dbReference>
<dbReference type="InterPro" id="IPR011008">
    <property type="entry name" value="Dimeric_a/b-barrel"/>
</dbReference>
<keyword evidence="2" id="KW-0238">DNA-binding</keyword>
<dbReference type="InterPro" id="IPR019885">
    <property type="entry name" value="Tscrpt_reg_HTH_AsnC-type_CS"/>
</dbReference>
<evidence type="ECO:0000313" key="6">
    <source>
        <dbReference type="Proteomes" id="UP000604737"/>
    </source>
</evidence>
<accession>A0ABQ3H1P4</accession>
<evidence type="ECO:0000256" key="3">
    <source>
        <dbReference type="ARBA" id="ARBA00023163"/>
    </source>
</evidence>
<name>A0ABQ3H1P4_9NEIS</name>
<gene>
    <name evidence="5" type="ORF">GCM10007350_22920</name>
</gene>
<dbReference type="InterPro" id="IPR000485">
    <property type="entry name" value="AsnC-type_HTH_dom"/>
</dbReference>
<evidence type="ECO:0000256" key="1">
    <source>
        <dbReference type="ARBA" id="ARBA00023015"/>
    </source>
</evidence>
<dbReference type="Gene3D" id="3.30.70.920">
    <property type="match status" value="1"/>
</dbReference>
<dbReference type="InterPro" id="IPR019887">
    <property type="entry name" value="Tscrpt_reg_AsnC/Lrp_C"/>
</dbReference>
<organism evidence="5 6">
    <name type="scientific">Jeongeupia chitinilytica</name>
    <dbReference type="NCBI Taxonomy" id="1041641"/>
    <lineage>
        <taxon>Bacteria</taxon>
        <taxon>Pseudomonadati</taxon>
        <taxon>Pseudomonadota</taxon>
        <taxon>Betaproteobacteria</taxon>
        <taxon>Neisseriales</taxon>
        <taxon>Chitinibacteraceae</taxon>
        <taxon>Jeongeupia</taxon>
    </lineage>
</organism>
<dbReference type="PANTHER" id="PTHR30154:SF53">
    <property type="entry name" value="HTH-TYPE TRANSCRIPTIONAL REGULATOR LRPC"/>
    <property type="match status" value="1"/>
</dbReference>
<dbReference type="InterPro" id="IPR036388">
    <property type="entry name" value="WH-like_DNA-bd_sf"/>
</dbReference>
<dbReference type="PROSITE" id="PS00519">
    <property type="entry name" value="HTH_ASNC_1"/>
    <property type="match status" value="1"/>
</dbReference>
<keyword evidence="1" id="KW-0805">Transcription regulation</keyword>
<comment type="caution">
    <text evidence="5">The sequence shown here is derived from an EMBL/GenBank/DDBJ whole genome shotgun (WGS) entry which is preliminary data.</text>
</comment>
<keyword evidence="3" id="KW-0804">Transcription</keyword>
<dbReference type="SUPFAM" id="SSF46785">
    <property type="entry name" value="Winged helix' DNA-binding domain"/>
    <property type="match status" value="1"/>
</dbReference>
<evidence type="ECO:0000313" key="5">
    <source>
        <dbReference type="EMBL" id="GHD64246.1"/>
    </source>
</evidence>
<keyword evidence="6" id="KW-1185">Reference proteome</keyword>
<dbReference type="InterPro" id="IPR036390">
    <property type="entry name" value="WH_DNA-bd_sf"/>
</dbReference>
<proteinExistence type="predicted"/>